<keyword evidence="2" id="KW-0479">Metal-binding</keyword>
<proteinExistence type="inferred from homology"/>
<organism evidence="6 7">
    <name type="scientific">Candida maltosa (strain Xu316)</name>
    <name type="common">Yeast</name>
    <dbReference type="NCBI Taxonomy" id="1245528"/>
    <lineage>
        <taxon>Eukaryota</taxon>
        <taxon>Fungi</taxon>
        <taxon>Dikarya</taxon>
        <taxon>Ascomycota</taxon>
        <taxon>Saccharomycotina</taxon>
        <taxon>Pichiomycetes</taxon>
        <taxon>Debaryomycetaceae</taxon>
        <taxon>Candida/Lodderomyces clade</taxon>
        <taxon>Candida</taxon>
    </lineage>
</organism>
<keyword evidence="3" id="KW-0862">Zinc</keyword>
<name>M3K0L8_CANMX</name>
<dbReference type="PROSITE" id="PS51792">
    <property type="entry name" value="YIPPEE"/>
    <property type="match status" value="1"/>
</dbReference>
<dbReference type="OrthoDB" id="6407410at2759"/>
<dbReference type="STRING" id="1245528.M3K0L8"/>
<dbReference type="GO" id="GO:0046872">
    <property type="term" value="F:metal ion binding"/>
    <property type="evidence" value="ECO:0007669"/>
    <property type="project" value="UniProtKB-KW"/>
</dbReference>
<reference evidence="6 7" key="1">
    <citation type="submission" date="2013-02" db="EMBL/GenBank/DDBJ databases">
        <title>Genome sequence of Candida maltosa Xu316, a potential industrial strain for xylitol and ethanol production.</title>
        <authorList>
            <person name="Yu J."/>
            <person name="Wang Q."/>
            <person name="Geng X."/>
            <person name="Bao W."/>
            <person name="He P."/>
            <person name="Cai J."/>
        </authorList>
    </citation>
    <scope>NUCLEOTIDE SEQUENCE [LARGE SCALE GENOMIC DNA]</scope>
    <source>
        <strain evidence="7">Xu316</strain>
    </source>
</reference>
<dbReference type="InterPro" id="IPR034751">
    <property type="entry name" value="Yippee"/>
</dbReference>
<keyword evidence="7" id="KW-1185">Reference proteome</keyword>
<dbReference type="Pfam" id="PF03226">
    <property type="entry name" value="Yippee-Mis18"/>
    <property type="match status" value="1"/>
</dbReference>
<evidence type="ECO:0000313" key="6">
    <source>
        <dbReference type="EMBL" id="EMG48224.1"/>
    </source>
</evidence>
<dbReference type="OMA" id="NIQIITC"/>
<comment type="similarity">
    <text evidence="1">Belongs to the yippee family.</text>
</comment>
<sequence>MGLKCTNYFENSKYDSPNIQIITCKGCCSHLCLSDLILSDNFNGASGPAYLVKSLINIEYNLNSEETPMKTGVYKINKIKCHQCKLPLGWYYKKSYNYSESYKEGKFVIEKNFINFIDNLTTTQLMIEKVLQNKYKRRYSSTSSTTTSSDNSILSDLDHPHSHSNLTMDSSIEKFSNNDDVDDILLAKEKFKFINRKSYSASSSSSSGSNSSNLLNRLRLPSYSNGTSRGDTNNGTTNSTANGNNNADDDDVFVDA</sequence>
<evidence type="ECO:0000256" key="2">
    <source>
        <dbReference type="ARBA" id="ARBA00022723"/>
    </source>
</evidence>
<evidence type="ECO:0000313" key="7">
    <source>
        <dbReference type="Proteomes" id="UP000011777"/>
    </source>
</evidence>
<evidence type="ECO:0000256" key="3">
    <source>
        <dbReference type="ARBA" id="ARBA00022833"/>
    </source>
</evidence>
<dbReference type="eggNOG" id="KOG3399">
    <property type="taxonomic scope" value="Eukaryota"/>
</dbReference>
<dbReference type="AlphaFoldDB" id="M3K0L8"/>
<evidence type="ECO:0000256" key="4">
    <source>
        <dbReference type="SAM" id="MobiDB-lite"/>
    </source>
</evidence>
<feature type="region of interest" description="Disordered" evidence="4">
    <location>
        <begin position="200"/>
        <end position="256"/>
    </location>
</feature>
<evidence type="ECO:0000256" key="1">
    <source>
        <dbReference type="ARBA" id="ARBA00005613"/>
    </source>
</evidence>
<feature type="domain" description="Yippee" evidence="5">
    <location>
        <begin position="20"/>
        <end position="118"/>
    </location>
</feature>
<dbReference type="EMBL" id="AOGT01001187">
    <property type="protein sequence ID" value="EMG48224.1"/>
    <property type="molecule type" value="Genomic_DNA"/>
</dbReference>
<dbReference type="Proteomes" id="UP000011777">
    <property type="component" value="Unassembled WGS sequence"/>
</dbReference>
<dbReference type="HOGENOM" id="CLU_086449_0_0_1"/>
<feature type="compositionally biased region" description="Low complexity" evidence="4">
    <location>
        <begin position="200"/>
        <end position="246"/>
    </location>
</feature>
<comment type="caution">
    <text evidence="6">The sequence shown here is derived from an EMBL/GenBank/DDBJ whole genome shotgun (WGS) entry which is preliminary data.</text>
</comment>
<gene>
    <name evidence="6" type="ORF">G210_1232</name>
</gene>
<dbReference type="InterPro" id="IPR039058">
    <property type="entry name" value="Yippee_fam"/>
</dbReference>
<dbReference type="PANTHER" id="PTHR13848">
    <property type="entry name" value="PROTEIN YIPPEE-LIKE CG15309-RELATED"/>
    <property type="match status" value="1"/>
</dbReference>
<feature type="region of interest" description="Disordered" evidence="4">
    <location>
        <begin position="138"/>
        <end position="158"/>
    </location>
</feature>
<evidence type="ECO:0000259" key="5">
    <source>
        <dbReference type="PROSITE" id="PS51792"/>
    </source>
</evidence>
<accession>M3K0L8</accession>
<dbReference type="InterPro" id="IPR004910">
    <property type="entry name" value="Yippee/Mis18/Cereblon"/>
</dbReference>
<protein>
    <submittedName>
        <fullName evidence="6">Yippee-like zinc-binding protein, putative</fullName>
    </submittedName>
</protein>
<feature type="compositionally biased region" description="Acidic residues" evidence="4">
    <location>
        <begin position="247"/>
        <end position="256"/>
    </location>
</feature>
<feature type="compositionally biased region" description="Low complexity" evidence="4">
    <location>
        <begin position="140"/>
        <end position="149"/>
    </location>
</feature>